<feature type="transmembrane region" description="Helical" evidence="1">
    <location>
        <begin position="211"/>
        <end position="230"/>
    </location>
</feature>
<evidence type="ECO:0000313" key="2">
    <source>
        <dbReference type="EMBL" id="WLV83501.1"/>
    </source>
</evidence>
<organism evidence="2 3">
    <name type="scientific">Lacticaseibacillus zeae subsp. silagei</name>
    <dbReference type="NCBI Taxonomy" id="3068307"/>
    <lineage>
        <taxon>Bacteria</taxon>
        <taxon>Bacillati</taxon>
        <taxon>Bacillota</taxon>
        <taxon>Bacilli</taxon>
        <taxon>Lactobacillales</taxon>
        <taxon>Lactobacillaceae</taxon>
        <taxon>Lacticaseibacillus</taxon>
    </lineage>
</organism>
<evidence type="ECO:0000256" key="1">
    <source>
        <dbReference type="SAM" id="Phobius"/>
    </source>
</evidence>
<feature type="transmembrane region" description="Helical" evidence="1">
    <location>
        <begin position="153"/>
        <end position="179"/>
    </location>
</feature>
<name>A0ABD7Z9D5_LACZE</name>
<proteinExistence type="predicted"/>
<gene>
    <name evidence="2" type="ORF">LACZS2_002743</name>
</gene>
<protein>
    <recommendedName>
        <fullName evidence="4">ABC transporter permease</fullName>
    </recommendedName>
</protein>
<dbReference type="GeneID" id="93270423"/>
<feature type="transmembrane region" description="Helical" evidence="1">
    <location>
        <begin position="57"/>
        <end position="79"/>
    </location>
</feature>
<keyword evidence="1" id="KW-0812">Transmembrane</keyword>
<evidence type="ECO:0008006" key="4">
    <source>
        <dbReference type="Google" id="ProtNLM"/>
    </source>
</evidence>
<feature type="transmembrane region" description="Helical" evidence="1">
    <location>
        <begin position="242"/>
        <end position="265"/>
    </location>
</feature>
<dbReference type="EMBL" id="CP132485">
    <property type="protein sequence ID" value="WLV83501.1"/>
    <property type="molecule type" value="Genomic_DNA"/>
</dbReference>
<feature type="transmembrane region" description="Helical" evidence="1">
    <location>
        <begin position="186"/>
        <end position="205"/>
    </location>
</feature>
<keyword evidence="1" id="KW-0472">Membrane</keyword>
<dbReference type="RefSeq" id="WP_070651543.1">
    <property type="nucleotide sequence ID" value="NZ_CP132484.1"/>
</dbReference>
<evidence type="ECO:0000313" key="3">
    <source>
        <dbReference type="Proteomes" id="UP001229832"/>
    </source>
</evidence>
<accession>A0ABD7Z9D5</accession>
<feature type="transmembrane region" description="Helical" evidence="1">
    <location>
        <begin position="12"/>
        <end position="37"/>
    </location>
</feature>
<dbReference type="Proteomes" id="UP001229832">
    <property type="component" value="Chromosome"/>
</dbReference>
<keyword evidence="1" id="KW-1133">Transmembrane helix</keyword>
<reference evidence="2 3" key="1">
    <citation type="submission" date="2023-08" db="EMBL/GenBank/DDBJ databases">
        <authorList>
            <person name="Buchebner-Jance M."/>
        </authorList>
    </citation>
    <scope>NUCLEOTIDE SEQUENCE [LARGE SCALE GENOMIC DNA]</scope>
    <source>
        <strain evidence="2 3">NCIMB 15475</strain>
    </source>
</reference>
<dbReference type="AlphaFoldDB" id="A0ABD7Z9D5"/>
<sequence>MYLTNGKKIVGFMLIAYFAVVTWVAVQVVTSNLGVGIHGDTPLTDFLYMQFGGSQSSVLFDSLTMMLLTGAGAFLFIYIKNNRAFYMVQQRIGYTAFLKRAVIASFLSAFGLSIITKLYELTVIIIAAGRLPSNVVLPKIARFGNGPFDDNTLLSFAIFVLLSSIGWGIYAIFIFAIGLFVRKNSIYIVLGAVLGIGLITGIALLGNLNLIVSHVLYVIFLPTLIAPGQIRLNIFQNHQPNVYISFLLAALAYAGMSWLVMQLWLKRRKVAE</sequence>
<feature type="transmembrane region" description="Helical" evidence="1">
    <location>
        <begin position="100"/>
        <end position="128"/>
    </location>
</feature>
<keyword evidence="3" id="KW-1185">Reference proteome</keyword>